<evidence type="ECO:0000313" key="8">
    <source>
        <dbReference type="Proteomes" id="UP000015101"/>
    </source>
</evidence>
<sequence length="132" mass="15387">MTKNLPKYYEETLVGSTDEGVVVNTVVKHTDNYPSLFFWERNYHVLYISGKFTAEECPICLVTFNEGDKLVQMQCSHIFHEPCFRTWFKRSKTCPYCRLNIWGLAVFSHETDYEVGRNGFVTATIKTKSDHT</sequence>
<dbReference type="PANTHER" id="PTHR45931:SF16">
    <property type="entry name" value="RING_U-BOX SUPERFAMILY PROTEIN"/>
    <property type="match status" value="1"/>
</dbReference>
<evidence type="ECO:0000256" key="2">
    <source>
        <dbReference type="ARBA" id="ARBA00022771"/>
    </source>
</evidence>
<dbReference type="OrthoDB" id="21204at2759"/>
<evidence type="ECO:0000256" key="1">
    <source>
        <dbReference type="ARBA" id="ARBA00022723"/>
    </source>
</evidence>
<gene>
    <name evidence="7" type="primary">20205233</name>
    <name evidence="6" type="ORF">HELRODRAFT_175072</name>
</gene>
<reference evidence="7" key="3">
    <citation type="submission" date="2015-06" db="UniProtKB">
        <authorList>
            <consortium name="EnsemblMetazoa"/>
        </authorList>
    </citation>
    <scope>IDENTIFICATION</scope>
</reference>
<dbReference type="HOGENOM" id="CLU_123525_0_0_1"/>
<keyword evidence="8" id="KW-1185">Reference proteome</keyword>
<keyword evidence="1" id="KW-0479">Metal-binding</keyword>
<dbReference type="InterPro" id="IPR013083">
    <property type="entry name" value="Znf_RING/FYVE/PHD"/>
</dbReference>
<evidence type="ECO:0000256" key="4">
    <source>
        <dbReference type="PROSITE-ProRule" id="PRU00175"/>
    </source>
</evidence>
<name>T1F8T4_HELRO</name>
<dbReference type="STRING" id="6412.T1F8T4"/>
<dbReference type="GO" id="GO:0008270">
    <property type="term" value="F:zinc ion binding"/>
    <property type="evidence" value="ECO:0007669"/>
    <property type="project" value="UniProtKB-KW"/>
</dbReference>
<keyword evidence="3" id="KW-0862">Zinc</keyword>
<dbReference type="AlphaFoldDB" id="T1F8T4"/>
<dbReference type="SMART" id="SM00184">
    <property type="entry name" value="RING"/>
    <property type="match status" value="1"/>
</dbReference>
<dbReference type="EnsemblMetazoa" id="HelroT175072">
    <property type="protein sequence ID" value="HelroP175072"/>
    <property type="gene ID" value="HelroG175072"/>
</dbReference>
<dbReference type="KEGG" id="hro:HELRODRAFT_175072"/>
<dbReference type="InterPro" id="IPR051834">
    <property type="entry name" value="RING_finger_E3_ligase"/>
</dbReference>
<dbReference type="Proteomes" id="UP000015101">
    <property type="component" value="Unassembled WGS sequence"/>
</dbReference>
<proteinExistence type="predicted"/>
<dbReference type="GeneID" id="20205233"/>
<dbReference type="CTD" id="20205233"/>
<dbReference type="PANTHER" id="PTHR45931">
    <property type="entry name" value="SI:CH211-59O9.10"/>
    <property type="match status" value="1"/>
</dbReference>
<dbReference type="CDD" id="cd16454">
    <property type="entry name" value="RING-H2_PA-TM-RING"/>
    <property type="match status" value="1"/>
</dbReference>
<reference evidence="8" key="1">
    <citation type="submission" date="2012-12" db="EMBL/GenBank/DDBJ databases">
        <authorList>
            <person name="Hellsten U."/>
            <person name="Grimwood J."/>
            <person name="Chapman J.A."/>
            <person name="Shapiro H."/>
            <person name="Aerts A."/>
            <person name="Otillar R.P."/>
            <person name="Terry A.Y."/>
            <person name="Boore J.L."/>
            <person name="Simakov O."/>
            <person name="Marletaz F."/>
            <person name="Cho S.-J."/>
            <person name="Edsinger-Gonzales E."/>
            <person name="Havlak P."/>
            <person name="Kuo D.-H."/>
            <person name="Larsson T."/>
            <person name="Lv J."/>
            <person name="Arendt D."/>
            <person name="Savage R."/>
            <person name="Osoegawa K."/>
            <person name="de Jong P."/>
            <person name="Lindberg D.R."/>
            <person name="Seaver E.C."/>
            <person name="Weisblat D.A."/>
            <person name="Putnam N.H."/>
            <person name="Grigoriev I.V."/>
            <person name="Rokhsar D.S."/>
        </authorList>
    </citation>
    <scope>NUCLEOTIDE SEQUENCE</scope>
</reference>
<dbReference type="InParanoid" id="T1F8T4"/>
<dbReference type="EMBL" id="AMQM01005138">
    <property type="status" value="NOT_ANNOTATED_CDS"/>
    <property type="molecule type" value="Genomic_DNA"/>
</dbReference>
<feature type="domain" description="RING-type" evidence="5">
    <location>
        <begin position="57"/>
        <end position="98"/>
    </location>
</feature>
<dbReference type="RefSeq" id="XP_009020757.1">
    <property type="nucleotide sequence ID" value="XM_009022509.1"/>
</dbReference>
<dbReference type="Gene3D" id="3.30.40.10">
    <property type="entry name" value="Zinc/RING finger domain, C3HC4 (zinc finger)"/>
    <property type="match status" value="1"/>
</dbReference>
<reference evidence="6 8" key="2">
    <citation type="journal article" date="2013" name="Nature">
        <title>Insights into bilaterian evolution from three spiralian genomes.</title>
        <authorList>
            <person name="Simakov O."/>
            <person name="Marletaz F."/>
            <person name="Cho S.J."/>
            <person name="Edsinger-Gonzales E."/>
            <person name="Havlak P."/>
            <person name="Hellsten U."/>
            <person name="Kuo D.H."/>
            <person name="Larsson T."/>
            <person name="Lv J."/>
            <person name="Arendt D."/>
            <person name="Savage R."/>
            <person name="Osoegawa K."/>
            <person name="de Jong P."/>
            <person name="Grimwood J."/>
            <person name="Chapman J.A."/>
            <person name="Shapiro H."/>
            <person name="Aerts A."/>
            <person name="Otillar R.P."/>
            <person name="Terry A.Y."/>
            <person name="Boore J.L."/>
            <person name="Grigoriev I.V."/>
            <person name="Lindberg D.R."/>
            <person name="Seaver E.C."/>
            <person name="Weisblat D.A."/>
            <person name="Putnam N.H."/>
            <person name="Rokhsar D.S."/>
        </authorList>
    </citation>
    <scope>NUCLEOTIDE SEQUENCE</scope>
</reference>
<protein>
    <recommendedName>
        <fullName evidence="5">RING-type domain-containing protein</fullName>
    </recommendedName>
</protein>
<dbReference type="Pfam" id="PF13639">
    <property type="entry name" value="zf-RING_2"/>
    <property type="match status" value="1"/>
</dbReference>
<organism evidence="7 8">
    <name type="scientific">Helobdella robusta</name>
    <name type="common">Californian leech</name>
    <dbReference type="NCBI Taxonomy" id="6412"/>
    <lineage>
        <taxon>Eukaryota</taxon>
        <taxon>Metazoa</taxon>
        <taxon>Spiralia</taxon>
        <taxon>Lophotrochozoa</taxon>
        <taxon>Annelida</taxon>
        <taxon>Clitellata</taxon>
        <taxon>Hirudinea</taxon>
        <taxon>Rhynchobdellida</taxon>
        <taxon>Glossiphoniidae</taxon>
        <taxon>Helobdella</taxon>
    </lineage>
</organism>
<dbReference type="EMBL" id="KB096830">
    <property type="protein sequence ID" value="ESO01045.1"/>
    <property type="molecule type" value="Genomic_DNA"/>
</dbReference>
<dbReference type="PROSITE" id="PS50089">
    <property type="entry name" value="ZF_RING_2"/>
    <property type="match status" value="1"/>
</dbReference>
<dbReference type="InterPro" id="IPR001841">
    <property type="entry name" value="Znf_RING"/>
</dbReference>
<dbReference type="SUPFAM" id="SSF57850">
    <property type="entry name" value="RING/U-box"/>
    <property type="match status" value="1"/>
</dbReference>
<evidence type="ECO:0000313" key="6">
    <source>
        <dbReference type="EMBL" id="ESO01045.1"/>
    </source>
</evidence>
<evidence type="ECO:0000313" key="7">
    <source>
        <dbReference type="EnsemblMetazoa" id="HelroP175072"/>
    </source>
</evidence>
<accession>T1F8T4</accession>
<evidence type="ECO:0000259" key="5">
    <source>
        <dbReference type="PROSITE" id="PS50089"/>
    </source>
</evidence>
<dbReference type="GO" id="GO:0016567">
    <property type="term" value="P:protein ubiquitination"/>
    <property type="evidence" value="ECO:0007669"/>
    <property type="project" value="UniProtKB-UniPathway"/>
</dbReference>
<dbReference type="UniPathway" id="UPA00143"/>
<keyword evidence="2 4" id="KW-0863">Zinc-finger</keyword>
<evidence type="ECO:0000256" key="3">
    <source>
        <dbReference type="ARBA" id="ARBA00022833"/>
    </source>
</evidence>